<reference evidence="1 2" key="1">
    <citation type="submission" date="2020-04" db="EMBL/GenBank/DDBJ databases">
        <title>Genome sequencing of novel species.</title>
        <authorList>
            <person name="Heo J."/>
            <person name="Kim S.-J."/>
            <person name="Kim J.-S."/>
            <person name="Hong S.-B."/>
            <person name="Kwon S.-W."/>
        </authorList>
    </citation>
    <scope>NUCLEOTIDE SEQUENCE [LARGE SCALE GENOMIC DNA]</scope>
    <source>
        <strain evidence="1 2">GN2-R2</strain>
        <plasmid evidence="1 2">unnamed1</plasmid>
    </source>
</reference>
<dbReference type="KEGG" id="mfy:HH212_26470"/>
<keyword evidence="1" id="KW-0614">Plasmid</keyword>
<dbReference type="RefSeq" id="WP_170205733.1">
    <property type="nucleotide sequence ID" value="NZ_CP051686.1"/>
</dbReference>
<dbReference type="EMBL" id="CP051686">
    <property type="protein sequence ID" value="QJE03656.1"/>
    <property type="molecule type" value="Genomic_DNA"/>
</dbReference>
<protein>
    <submittedName>
        <fullName evidence="1">Uncharacterized protein</fullName>
    </submittedName>
</protein>
<dbReference type="AlphaFoldDB" id="A0A7Z2ZVF5"/>
<sequence>MTRQVPPAEALAKFEGAFYSDELHVLYMVALGKDGLTLTYPRGMVLLDAKGKEEFSASFPFGGVSLKYQCSPESGCTGFSLGASRAWNLQFTRVDLRPAKPR</sequence>
<accession>A0A7Z2ZVF5</accession>
<evidence type="ECO:0000313" key="1">
    <source>
        <dbReference type="EMBL" id="QJE03656.1"/>
    </source>
</evidence>
<keyword evidence="2" id="KW-1185">Reference proteome</keyword>
<organism evidence="1 2">
    <name type="scientific">Massilia forsythiae</name>
    <dbReference type="NCBI Taxonomy" id="2728020"/>
    <lineage>
        <taxon>Bacteria</taxon>
        <taxon>Pseudomonadati</taxon>
        <taxon>Pseudomonadota</taxon>
        <taxon>Betaproteobacteria</taxon>
        <taxon>Burkholderiales</taxon>
        <taxon>Oxalobacteraceae</taxon>
        <taxon>Telluria group</taxon>
        <taxon>Massilia</taxon>
    </lineage>
</organism>
<dbReference type="Proteomes" id="UP000502415">
    <property type="component" value="Plasmid unnamed1"/>
</dbReference>
<geneLocation type="plasmid" evidence="1 2">
    <name>unnamed1</name>
</geneLocation>
<name>A0A7Z2ZVF5_9BURK</name>
<proteinExistence type="predicted"/>
<gene>
    <name evidence="1" type="ORF">HH212_26470</name>
</gene>
<evidence type="ECO:0000313" key="2">
    <source>
        <dbReference type="Proteomes" id="UP000502415"/>
    </source>
</evidence>